<dbReference type="EMBL" id="CP044205">
    <property type="protein sequence ID" value="QFY43013.1"/>
    <property type="molecule type" value="Genomic_DNA"/>
</dbReference>
<dbReference type="RefSeq" id="WP_153248758.1">
    <property type="nucleotide sequence ID" value="NZ_CP044205.1"/>
</dbReference>
<dbReference type="EMBL" id="CP044205">
    <property type="protein sequence ID" value="QFY42762.1"/>
    <property type="molecule type" value="Genomic_DNA"/>
</dbReference>
<evidence type="ECO:0000313" key="2">
    <source>
        <dbReference type="EMBL" id="QFY43013.1"/>
    </source>
</evidence>
<dbReference type="OrthoDB" id="6691749at2"/>
<dbReference type="AlphaFoldDB" id="A0A5Q0BGR1"/>
<evidence type="ECO:0000313" key="1">
    <source>
        <dbReference type="EMBL" id="QFY42762.1"/>
    </source>
</evidence>
<organism evidence="2 3">
    <name type="scientific">Candidatus Methylospira mobilis</name>
    <dbReference type="NCBI Taxonomy" id="1808979"/>
    <lineage>
        <taxon>Bacteria</taxon>
        <taxon>Pseudomonadati</taxon>
        <taxon>Pseudomonadota</taxon>
        <taxon>Gammaproteobacteria</taxon>
        <taxon>Methylococcales</taxon>
        <taxon>Methylococcaceae</taxon>
        <taxon>Candidatus Methylospira</taxon>
    </lineage>
</organism>
<gene>
    <name evidence="1" type="ORF">F6R98_09110</name>
    <name evidence="2" type="ORF">F6R98_10625</name>
</gene>
<sequence>MEKGALIGRQPAVVHSYDPDTRTCMVKIPGISDGGDTPLEAEIEYSLGDRSAQSDGKIATEVEILSGDTVWVDFIGGDSRYPLITGYRNPRVGNDKETRRWHHLNIALESDKDTIIKAGGNVTVICEKDVSVQAKGDIKGSAQGSISWEARGDMSLTAGGAMKINGETVDLG</sequence>
<name>A0A5Q0BGR1_9GAMM</name>
<dbReference type="Proteomes" id="UP000325755">
    <property type="component" value="Chromosome"/>
</dbReference>
<dbReference type="SUPFAM" id="SSF69349">
    <property type="entry name" value="Phage fibre proteins"/>
    <property type="match status" value="1"/>
</dbReference>
<protein>
    <recommendedName>
        <fullName evidence="4">Gp5/Type VI secretion system Vgr protein OB-fold domain-containing protein</fullName>
    </recommendedName>
</protein>
<dbReference type="KEGG" id="mmob:F6R98_10625"/>
<reference evidence="2 3" key="1">
    <citation type="submission" date="2019-09" db="EMBL/GenBank/DDBJ databases">
        <title>Ecophysiology of the spiral-shaped methanotroph Methylospira mobilis as revealed by the complete genome sequence.</title>
        <authorList>
            <person name="Oshkin I.Y."/>
            <person name="Dedysh S.N."/>
            <person name="Miroshnikov K."/>
            <person name="Danilova O.V."/>
            <person name="Hakobyan A."/>
            <person name="Liesack W."/>
        </authorList>
    </citation>
    <scope>NUCLEOTIDE SEQUENCE [LARGE SCALE GENOMIC DNA]</scope>
    <source>
        <strain evidence="2 3">Shm1</strain>
    </source>
</reference>
<accession>A0A5Q0BGR1</accession>
<evidence type="ECO:0000313" key="3">
    <source>
        <dbReference type="Proteomes" id="UP000325755"/>
    </source>
</evidence>
<dbReference type="KEGG" id="mmob:F6R98_09110"/>
<keyword evidence="3" id="KW-1185">Reference proteome</keyword>
<proteinExistence type="predicted"/>
<dbReference type="InParanoid" id="A0A5Q0BGR1"/>
<evidence type="ECO:0008006" key="4">
    <source>
        <dbReference type="Google" id="ProtNLM"/>
    </source>
</evidence>